<dbReference type="CDD" id="cd04370">
    <property type="entry name" value="BAH"/>
    <property type="match status" value="1"/>
</dbReference>
<dbReference type="Proteomes" id="UP000323067">
    <property type="component" value="Chromosome vii"/>
</dbReference>
<dbReference type="PROSITE" id="PS51038">
    <property type="entry name" value="BAH"/>
    <property type="match status" value="1"/>
</dbReference>
<dbReference type="PANTHER" id="PTHR46364">
    <property type="entry name" value="OS08G0421900 PROTEIN"/>
    <property type="match status" value="1"/>
</dbReference>
<proteinExistence type="predicted"/>
<evidence type="ECO:0000256" key="1">
    <source>
        <dbReference type="SAM" id="MobiDB-lite"/>
    </source>
</evidence>
<gene>
    <name evidence="3" type="ORF">A9K55_007990</name>
</gene>
<reference evidence="3 4" key="1">
    <citation type="journal article" date="2017" name="BMC Genomics">
        <title>Chromosome level assembly and secondary metabolite potential of the parasitic fungus Cordyceps militaris.</title>
        <authorList>
            <person name="Kramer G.J."/>
            <person name="Nodwell J.R."/>
        </authorList>
    </citation>
    <scope>NUCLEOTIDE SEQUENCE [LARGE SCALE GENOMIC DNA]</scope>
    <source>
        <strain evidence="3 4">ATCC 34164</strain>
    </source>
</reference>
<dbReference type="EMBL" id="CP023324">
    <property type="protein sequence ID" value="ATY62779.1"/>
    <property type="molecule type" value="Genomic_DNA"/>
</dbReference>
<protein>
    <submittedName>
        <fullName evidence="3">Bromo adjacent region</fullName>
    </submittedName>
</protein>
<dbReference type="VEuPathDB" id="FungiDB:CCM_06918"/>
<feature type="compositionally biased region" description="Basic and acidic residues" evidence="1">
    <location>
        <begin position="34"/>
        <end position="52"/>
    </location>
</feature>
<dbReference type="InterPro" id="IPR043151">
    <property type="entry name" value="BAH_sf"/>
</dbReference>
<dbReference type="InterPro" id="IPR001025">
    <property type="entry name" value="BAH_dom"/>
</dbReference>
<dbReference type="GO" id="GO:0003682">
    <property type="term" value="F:chromatin binding"/>
    <property type="evidence" value="ECO:0007669"/>
    <property type="project" value="InterPro"/>
</dbReference>
<dbReference type="SUPFAM" id="SSF57903">
    <property type="entry name" value="FYVE/PHD zinc finger"/>
    <property type="match status" value="1"/>
</dbReference>
<feature type="domain" description="BAH" evidence="2">
    <location>
        <begin position="144"/>
        <end position="274"/>
    </location>
</feature>
<name>A0A2H4SI49_CORMI</name>
<feature type="region of interest" description="Disordered" evidence="1">
    <location>
        <begin position="33"/>
        <end position="52"/>
    </location>
</feature>
<dbReference type="InterPro" id="IPR011011">
    <property type="entry name" value="Znf_FYVE_PHD"/>
</dbReference>
<dbReference type="Gene3D" id="2.30.30.490">
    <property type="match status" value="1"/>
</dbReference>
<feature type="region of interest" description="Disordered" evidence="1">
    <location>
        <begin position="378"/>
        <end position="400"/>
    </location>
</feature>
<evidence type="ECO:0000259" key="2">
    <source>
        <dbReference type="PROSITE" id="PS51038"/>
    </source>
</evidence>
<feature type="region of interest" description="Disordered" evidence="1">
    <location>
        <begin position="320"/>
        <end position="357"/>
    </location>
</feature>
<evidence type="ECO:0000313" key="4">
    <source>
        <dbReference type="Proteomes" id="UP000323067"/>
    </source>
</evidence>
<feature type="compositionally biased region" description="Basic and acidic residues" evidence="1">
    <location>
        <begin position="320"/>
        <end position="342"/>
    </location>
</feature>
<organism evidence="3 4">
    <name type="scientific">Cordyceps militaris</name>
    <name type="common">Caterpillar fungus</name>
    <name type="synonym">Clavaria militaris</name>
    <dbReference type="NCBI Taxonomy" id="73501"/>
    <lineage>
        <taxon>Eukaryota</taxon>
        <taxon>Fungi</taxon>
        <taxon>Dikarya</taxon>
        <taxon>Ascomycota</taxon>
        <taxon>Pezizomycotina</taxon>
        <taxon>Sordariomycetes</taxon>
        <taxon>Hypocreomycetidae</taxon>
        <taxon>Hypocreales</taxon>
        <taxon>Cordycipitaceae</taxon>
        <taxon>Cordyceps</taxon>
    </lineage>
</organism>
<dbReference type="OrthoDB" id="10259622at2759"/>
<dbReference type="SMART" id="SM00439">
    <property type="entry name" value="BAH"/>
    <property type="match status" value="1"/>
</dbReference>
<evidence type="ECO:0000313" key="3">
    <source>
        <dbReference type="EMBL" id="ATY62779.1"/>
    </source>
</evidence>
<sequence>MSTKPKKRSRANVEERRADCPFEVTIAPTPVARSCKDPKAAKRRKSEGAAEDDKKPFFQLAPFEPVGKFRLRETMDIHYHVDPRKRWMEMTKYMSFVCKSLSVQPLCLWAQDGPSFPSRATGRLTRPPTPPAVNGTKYFCDQFIFVANDDAIERQKSGKIPKHQVGPGDFWVARILEIRASDEHHVYARVFWMYSPDELPAATMSGKKTPAGRQPHHGINELIASNHMDIINVVSVVQHAKVNQWIESDEEEIQDAMYWRQAFECQTLQVSPIDLLCRCQMPANPDKTLVGCTNGDCGKWMHIECLRQDALKRVYDRLGTDRPHIPEPAIKKEEREAFKRESPQAPLSPPKGEDERQPRAMIAVHGDTHTDAVVKQLSDEDTPNPAAGPAATPPAPATPMLLTLPERPLKVLAGKKTAKRRASIGGGAQPWLALFAADLRMSDGPMLWEIKDLRQGSYN</sequence>
<dbReference type="VEuPathDB" id="FungiDB:A9K55_007990"/>
<dbReference type="AlphaFoldDB" id="A0A2H4SI49"/>
<accession>A0A2H4SI49</accession>